<dbReference type="RefSeq" id="XP_016238165.1">
    <property type="nucleotide sequence ID" value="XM_016379488.1"/>
</dbReference>
<evidence type="ECO:0000256" key="4">
    <source>
        <dbReference type="ARBA" id="ARBA00023125"/>
    </source>
</evidence>
<protein>
    <recommendedName>
        <fullName evidence="8">Xylanolytic transcriptional activator regulatory domain-containing protein</fullName>
    </recommendedName>
</protein>
<keyword evidence="2" id="KW-0862">Zinc</keyword>
<dbReference type="InterPro" id="IPR051615">
    <property type="entry name" value="Transcr_Regulatory_Elem"/>
</dbReference>
<feature type="domain" description="Xylanolytic transcriptional activator regulatory" evidence="8">
    <location>
        <begin position="200"/>
        <end position="275"/>
    </location>
</feature>
<dbReference type="Proteomes" id="UP000053328">
    <property type="component" value="Unassembled WGS sequence"/>
</dbReference>
<keyword evidence="4" id="KW-0238">DNA-binding</keyword>
<organism evidence="9 10">
    <name type="scientific">Exophiala spinifera</name>
    <dbReference type="NCBI Taxonomy" id="91928"/>
    <lineage>
        <taxon>Eukaryota</taxon>
        <taxon>Fungi</taxon>
        <taxon>Dikarya</taxon>
        <taxon>Ascomycota</taxon>
        <taxon>Pezizomycotina</taxon>
        <taxon>Eurotiomycetes</taxon>
        <taxon>Chaetothyriomycetidae</taxon>
        <taxon>Chaetothyriales</taxon>
        <taxon>Herpotrichiellaceae</taxon>
        <taxon>Exophiala</taxon>
    </lineage>
</organism>
<name>A0A0D2C2W4_9EURO</name>
<feature type="domain" description="Xylanolytic transcriptional activator regulatory" evidence="8">
    <location>
        <begin position="428"/>
        <end position="499"/>
    </location>
</feature>
<evidence type="ECO:0000256" key="3">
    <source>
        <dbReference type="ARBA" id="ARBA00023015"/>
    </source>
</evidence>
<dbReference type="HOGENOM" id="CLU_415065_0_0_1"/>
<accession>A0A0D2C2W4</accession>
<dbReference type="STRING" id="91928.A0A0D2C2W4"/>
<feature type="region of interest" description="Disordered" evidence="7">
    <location>
        <begin position="1"/>
        <end position="29"/>
    </location>
</feature>
<dbReference type="GO" id="GO:0008270">
    <property type="term" value="F:zinc ion binding"/>
    <property type="evidence" value="ECO:0007669"/>
    <property type="project" value="InterPro"/>
</dbReference>
<proteinExistence type="predicted"/>
<evidence type="ECO:0000259" key="8">
    <source>
        <dbReference type="SMART" id="SM00906"/>
    </source>
</evidence>
<dbReference type="EMBL" id="KN847494">
    <property type="protein sequence ID" value="KIW17949.1"/>
    <property type="molecule type" value="Genomic_DNA"/>
</dbReference>
<feature type="compositionally biased region" description="Polar residues" evidence="7">
    <location>
        <begin position="532"/>
        <end position="545"/>
    </location>
</feature>
<dbReference type="AlphaFoldDB" id="A0A0D2C2W4"/>
<dbReference type="SMART" id="SM00906">
    <property type="entry name" value="Fungal_trans"/>
    <property type="match status" value="2"/>
</dbReference>
<dbReference type="GO" id="GO:0006351">
    <property type="term" value="P:DNA-templated transcription"/>
    <property type="evidence" value="ECO:0007669"/>
    <property type="project" value="InterPro"/>
</dbReference>
<evidence type="ECO:0000256" key="1">
    <source>
        <dbReference type="ARBA" id="ARBA00022723"/>
    </source>
</evidence>
<feature type="compositionally biased region" description="Polar residues" evidence="7">
    <location>
        <begin position="513"/>
        <end position="523"/>
    </location>
</feature>
<evidence type="ECO:0000256" key="6">
    <source>
        <dbReference type="ARBA" id="ARBA00023242"/>
    </source>
</evidence>
<dbReference type="CDD" id="cd12148">
    <property type="entry name" value="fungal_TF_MHR"/>
    <property type="match status" value="1"/>
</dbReference>
<evidence type="ECO:0000256" key="2">
    <source>
        <dbReference type="ARBA" id="ARBA00022833"/>
    </source>
</evidence>
<keyword evidence="10" id="KW-1185">Reference proteome</keyword>
<reference evidence="9 10" key="1">
    <citation type="submission" date="2015-01" db="EMBL/GenBank/DDBJ databases">
        <title>The Genome Sequence of Exophiala spinifera CBS89968.</title>
        <authorList>
            <consortium name="The Broad Institute Genomics Platform"/>
            <person name="Cuomo C."/>
            <person name="de Hoog S."/>
            <person name="Gorbushina A."/>
            <person name="Stielow B."/>
            <person name="Teixiera M."/>
            <person name="Abouelleil A."/>
            <person name="Chapman S.B."/>
            <person name="Priest M."/>
            <person name="Young S.K."/>
            <person name="Wortman J."/>
            <person name="Nusbaum C."/>
            <person name="Birren B."/>
        </authorList>
    </citation>
    <scope>NUCLEOTIDE SEQUENCE [LARGE SCALE GENOMIC DNA]</scope>
    <source>
        <strain evidence="9 10">CBS 89968</strain>
    </source>
</reference>
<dbReference type="InterPro" id="IPR007219">
    <property type="entry name" value="XnlR_reg_dom"/>
</dbReference>
<keyword evidence="1" id="KW-0479">Metal-binding</keyword>
<dbReference type="Pfam" id="PF04082">
    <property type="entry name" value="Fungal_trans"/>
    <property type="match status" value="1"/>
</dbReference>
<feature type="compositionally biased region" description="Low complexity" evidence="7">
    <location>
        <begin position="7"/>
        <end position="25"/>
    </location>
</feature>
<dbReference type="PANTHER" id="PTHR31313">
    <property type="entry name" value="TY1 ENHANCER ACTIVATOR"/>
    <property type="match status" value="1"/>
</dbReference>
<keyword evidence="6" id="KW-0539">Nucleus</keyword>
<evidence type="ECO:0000256" key="5">
    <source>
        <dbReference type="ARBA" id="ARBA00023163"/>
    </source>
</evidence>
<feature type="region of interest" description="Disordered" evidence="7">
    <location>
        <begin position="505"/>
        <end position="552"/>
    </location>
</feature>
<gene>
    <name evidence="9" type="ORF">PV08_05144</name>
</gene>
<keyword evidence="3" id="KW-0805">Transcription regulation</keyword>
<sequence length="661" mass="73102">MPATANSGSPPVSSVSSKPPQTPSSRELVDSVVITRGHWSREGSNGQRRYFRPNSNAVHLYANMIHKTTLASFDNECINAIRLVPPDSQEYLMNLYWTQSNNILPVVDKEAFMKDRTSNQHANYSPFLHLCILATGFGYSDKGRPELKSLLMPNLSENVLERELRRLAVVEVDRPQGMRSIQALLLLGRLECMAGRENAGWLYSSLAHRLTFDFGLHLDVTGLEVSERDLQTRRIVLWACVISDRIWSLYSGRPPSIDLDEISKSVRSPFELNISSLSSLECQIYGHLVSLLSIGGKIMPRGKDDVTTDFATLMSLDQELEIWHSKLPEALKWQPSNWASAPTSLFHLHQQYHTILILLHKPFATFDSYLGGTRSGSSSSLETSLKGHCVVHCRSKCLDHAMSVSRILNKSHSRSKELPTFVTGIEHASIAAAALVASLLCMSDAKERIKPLKHLYSLIGTLHMMDSIQANAKGIAAVLQAMIDDNDWDLLLDEEEDDFHPSSLYARCRQKRSSSNSGYQEQPQAKRERVTDQTSLKTQSLQGSGPSAHAENGATLSNEMLTDPPASPPRMLGRTLSAVDNDLGTSLSSIGVSNIGITTTDIPEGSPFFFSNHESGVDFSFMQPLSWDSFCDSSFVRNMTLTAPSDGPVSMTLDGDDSTDL</sequence>
<dbReference type="OrthoDB" id="2154091at2759"/>
<keyword evidence="5" id="KW-0804">Transcription</keyword>
<dbReference type="GeneID" id="27332227"/>
<dbReference type="GO" id="GO:0003677">
    <property type="term" value="F:DNA binding"/>
    <property type="evidence" value="ECO:0007669"/>
    <property type="project" value="UniProtKB-KW"/>
</dbReference>
<evidence type="ECO:0000313" key="9">
    <source>
        <dbReference type="EMBL" id="KIW17949.1"/>
    </source>
</evidence>
<evidence type="ECO:0000313" key="10">
    <source>
        <dbReference type="Proteomes" id="UP000053328"/>
    </source>
</evidence>
<dbReference type="VEuPathDB" id="FungiDB:PV08_05144"/>
<evidence type="ECO:0000256" key="7">
    <source>
        <dbReference type="SAM" id="MobiDB-lite"/>
    </source>
</evidence>
<dbReference type="PANTHER" id="PTHR31313:SF81">
    <property type="entry name" value="TY1 ENHANCER ACTIVATOR"/>
    <property type="match status" value="1"/>
</dbReference>